<protein>
    <recommendedName>
        <fullName evidence="1">Methyltransferase type 11 domain-containing protein</fullName>
    </recommendedName>
</protein>
<reference evidence="2 3" key="1">
    <citation type="journal article" date="2018" name="Sci. Rep.">
        <title>Comparative analysis of the Pocillopora damicornis genome highlights role of immune system in coral evolution.</title>
        <authorList>
            <person name="Cunning R."/>
            <person name="Bay R.A."/>
            <person name="Gillette P."/>
            <person name="Baker A.C."/>
            <person name="Traylor-Knowles N."/>
        </authorList>
    </citation>
    <scope>NUCLEOTIDE SEQUENCE [LARGE SCALE GENOMIC DNA]</scope>
    <source>
        <strain evidence="2">RSMAS</strain>
        <tissue evidence="2">Whole animal</tissue>
    </source>
</reference>
<dbReference type="STRING" id="46731.A0A3M6TTM2"/>
<feature type="domain" description="Methyltransferase type 11" evidence="1">
    <location>
        <begin position="79"/>
        <end position="174"/>
    </location>
</feature>
<gene>
    <name evidence="2" type="ORF">pdam_00009178</name>
</gene>
<dbReference type="Gene3D" id="3.40.50.150">
    <property type="entry name" value="Vaccinia Virus protein VP39"/>
    <property type="match status" value="1"/>
</dbReference>
<evidence type="ECO:0000313" key="3">
    <source>
        <dbReference type="Proteomes" id="UP000275408"/>
    </source>
</evidence>
<dbReference type="OrthoDB" id="3647at2759"/>
<accession>A0A3M6TTM2</accession>
<comment type="caution">
    <text evidence="2">The sequence shown here is derived from an EMBL/GenBank/DDBJ whole genome shotgun (WGS) entry which is preliminary data.</text>
</comment>
<dbReference type="Proteomes" id="UP000275408">
    <property type="component" value="Unassembled WGS sequence"/>
</dbReference>
<dbReference type="SUPFAM" id="SSF53335">
    <property type="entry name" value="S-adenosyl-L-methionine-dependent methyltransferases"/>
    <property type="match status" value="1"/>
</dbReference>
<sequence>MDEKQLKASLMKYFGEITAKVTKETTEDEIKRIYAARSATYDEEHSAARTSYFKPLAESLHNVLKEVYQDKPMDQIKIVDPGAGTGLIGVELKKLGYTNLCALDISAEMLREAKKKEVYTEFICTSLNGHSISQIKSGQFDALICGGALITGRIGSSAFVEMIRMVQTDGVLCFNIMKEKLEHYQEMMAELEKAGKWICMSKESSPFYAAEDMPSECWGFVYKVLKKQETRTMPVKLI</sequence>
<organism evidence="2 3">
    <name type="scientific">Pocillopora damicornis</name>
    <name type="common">Cauliflower coral</name>
    <name type="synonym">Millepora damicornis</name>
    <dbReference type="NCBI Taxonomy" id="46731"/>
    <lineage>
        <taxon>Eukaryota</taxon>
        <taxon>Metazoa</taxon>
        <taxon>Cnidaria</taxon>
        <taxon>Anthozoa</taxon>
        <taxon>Hexacorallia</taxon>
        <taxon>Scleractinia</taxon>
        <taxon>Astrocoeniina</taxon>
        <taxon>Pocilloporidae</taxon>
        <taxon>Pocillopora</taxon>
    </lineage>
</organism>
<dbReference type="EMBL" id="RCHS01002956">
    <property type="protein sequence ID" value="RMX44777.1"/>
    <property type="molecule type" value="Genomic_DNA"/>
</dbReference>
<evidence type="ECO:0000313" key="2">
    <source>
        <dbReference type="EMBL" id="RMX44777.1"/>
    </source>
</evidence>
<evidence type="ECO:0000259" key="1">
    <source>
        <dbReference type="Pfam" id="PF08241"/>
    </source>
</evidence>
<dbReference type="CDD" id="cd02440">
    <property type="entry name" value="AdoMet_MTases"/>
    <property type="match status" value="1"/>
</dbReference>
<dbReference type="AlphaFoldDB" id="A0A3M6TTM2"/>
<dbReference type="GO" id="GO:0008757">
    <property type="term" value="F:S-adenosylmethionine-dependent methyltransferase activity"/>
    <property type="evidence" value="ECO:0007669"/>
    <property type="project" value="InterPro"/>
</dbReference>
<dbReference type="InterPro" id="IPR013216">
    <property type="entry name" value="Methyltransf_11"/>
</dbReference>
<keyword evidence="3" id="KW-1185">Reference proteome</keyword>
<name>A0A3M6TTM2_POCDA</name>
<dbReference type="OMA" id="KWICMSK"/>
<proteinExistence type="predicted"/>
<dbReference type="Pfam" id="PF08241">
    <property type="entry name" value="Methyltransf_11"/>
    <property type="match status" value="1"/>
</dbReference>
<dbReference type="InterPro" id="IPR029063">
    <property type="entry name" value="SAM-dependent_MTases_sf"/>
</dbReference>